<dbReference type="OrthoDB" id="9796655at2"/>
<sequence length="102" mass="11487">MKLNANGFIYKSESLETLGGAIESILQGYSYFKFPHKDQQRQLGKPLSTREKMVLDYLIQGKGNADIAEVLSLSAKTVSTYKARILKKYNANNIVELITMLK</sequence>
<dbReference type="AlphaFoldDB" id="A0A090S462"/>
<keyword evidence="2" id="KW-0238">DNA-binding</keyword>
<keyword evidence="3" id="KW-0804">Transcription</keyword>
<dbReference type="GO" id="GO:0006355">
    <property type="term" value="P:regulation of DNA-templated transcription"/>
    <property type="evidence" value="ECO:0007669"/>
    <property type="project" value="InterPro"/>
</dbReference>
<dbReference type="SUPFAM" id="SSF46894">
    <property type="entry name" value="C-terminal effector domain of the bipartite response regulators"/>
    <property type="match status" value="1"/>
</dbReference>
<organism evidence="5 6">
    <name type="scientific">Vibrio maritimus</name>
    <dbReference type="NCBI Taxonomy" id="990268"/>
    <lineage>
        <taxon>Bacteria</taxon>
        <taxon>Pseudomonadati</taxon>
        <taxon>Pseudomonadota</taxon>
        <taxon>Gammaproteobacteria</taxon>
        <taxon>Vibrionales</taxon>
        <taxon>Vibrionaceae</taxon>
        <taxon>Vibrio</taxon>
    </lineage>
</organism>
<dbReference type="Pfam" id="PF00196">
    <property type="entry name" value="GerE"/>
    <property type="match status" value="1"/>
</dbReference>
<evidence type="ECO:0000313" key="5">
    <source>
        <dbReference type="EMBL" id="GAL21588.1"/>
    </source>
</evidence>
<evidence type="ECO:0000256" key="1">
    <source>
        <dbReference type="ARBA" id="ARBA00023015"/>
    </source>
</evidence>
<accession>A0A090S462</accession>
<gene>
    <name evidence="5" type="ORF">JCM19235_1410</name>
</gene>
<keyword evidence="1" id="KW-0805">Transcription regulation</keyword>
<dbReference type="Gene3D" id="3.40.50.2300">
    <property type="match status" value="1"/>
</dbReference>
<dbReference type="PROSITE" id="PS00622">
    <property type="entry name" value="HTH_LUXR_1"/>
    <property type="match status" value="1"/>
</dbReference>
<evidence type="ECO:0000256" key="2">
    <source>
        <dbReference type="ARBA" id="ARBA00023125"/>
    </source>
</evidence>
<dbReference type="PANTHER" id="PTHR44688">
    <property type="entry name" value="DNA-BINDING TRANSCRIPTIONAL ACTIVATOR DEVR_DOSR"/>
    <property type="match status" value="1"/>
</dbReference>
<evidence type="ECO:0000313" key="6">
    <source>
        <dbReference type="Proteomes" id="UP000029228"/>
    </source>
</evidence>
<dbReference type="PANTHER" id="PTHR44688:SF16">
    <property type="entry name" value="DNA-BINDING TRANSCRIPTIONAL ACTIVATOR DEVR_DOSR"/>
    <property type="match status" value="1"/>
</dbReference>
<reference evidence="5 6" key="1">
    <citation type="submission" date="2014-09" db="EMBL/GenBank/DDBJ databases">
        <title>Vibrio maritimus JCM 19235. (C45) whole genome shotgun sequence.</title>
        <authorList>
            <person name="Sawabe T."/>
            <person name="Meirelles P."/>
            <person name="Nakanishi M."/>
            <person name="Sayaka M."/>
            <person name="Hattori M."/>
            <person name="Ohkuma M."/>
        </authorList>
    </citation>
    <scope>NUCLEOTIDE SEQUENCE [LARGE SCALE GENOMIC DNA]</scope>
    <source>
        <strain evidence="6">JCM19235</strain>
    </source>
</reference>
<dbReference type="SMART" id="SM00421">
    <property type="entry name" value="HTH_LUXR"/>
    <property type="match status" value="1"/>
</dbReference>
<protein>
    <submittedName>
        <fullName evidence="5">Probable two-component response regulator</fullName>
    </submittedName>
</protein>
<dbReference type="EMBL" id="BBMR01000009">
    <property type="protein sequence ID" value="GAL21588.1"/>
    <property type="molecule type" value="Genomic_DNA"/>
</dbReference>
<dbReference type="GO" id="GO:0003677">
    <property type="term" value="F:DNA binding"/>
    <property type="evidence" value="ECO:0007669"/>
    <property type="project" value="UniProtKB-KW"/>
</dbReference>
<name>A0A090S462_9VIBR</name>
<feature type="domain" description="HTH luxR-type" evidence="4">
    <location>
        <begin position="40"/>
        <end position="102"/>
    </location>
</feature>
<comment type="caution">
    <text evidence="5">The sequence shown here is derived from an EMBL/GenBank/DDBJ whole genome shotgun (WGS) entry which is preliminary data.</text>
</comment>
<evidence type="ECO:0000259" key="4">
    <source>
        <dbReference type="PROSITE" id="PS50043"/>
    </source>
</evidence>
<dbReference type="InterPro" id="IPR000792">
    <property type="entry name" value="Tscrpt_reg_LuxR_C"/>
</dbReference>
<dbReference type="STRING" id="990268.JCM19235_1410"/>
<dbReference type="PRINTS" id="PR00038">
    <property type="entry name" value="HTHLUXR"/>
</dbReference>
<keyword evidence="6" id="KW-1185">Reference proteome</keyword>
<proteinExistence type="predicted"/>
<dbReference type="CDD" id="cd06170">
    <property type="entry name" value="LuxR_C_like"/>
    <property type="match status" value="1"/>
</dbReference>
<dbReference type="InterPro" id="IPR016032">
    <property type="entry name" value="Sig_transdc_resp-reg_C-effctor"/>
</dbReference>
<dbReference type="PROSITE" id="PS50043">
    <property type="entry name" value="HTH_LUXR_2"/>
    <property type="match status" value="1"/>
</dbReference>
<evidence type="ECO:0000256" key="3">
    <source>
        <dbReference type="ARBA" id="ARBA00023163"/>
    </source>
</evidence>
<dbReference type="Proteomes" id="UP000029228">
    <property type="component" value="Unassembled WGS sequence"/>
</dbReference>